<dbReference type="EMBL" id="WUBR01000001">
    <property type="protein sequence ID" value="MWV26751.1"/>
    <property type="molecule type" value="Genomic_DNA"/>
</dbReference>
<sequence length="220" mass="24522">MDFPFKEAKDKVDELIADYQSVVDPSDDCPVETAKGRMYELVVLSYLVEHLTTRGFRFQFHGKVLELKEKPGLIKNTDPYFEGQHHRTGATIRIYTDVQVLGLGCLMGGGSDFSSHHEVDLVVVTPGIIGRPSPHDLLLGVECKSGAFTKAIIKEVLGVKRELSLLQPETRSDLSCLAGDHVLVPAEPEVEFWLAYFDPKGDNYKSGPEFFGIQMKHMTP</sequence>
<reference evidence="1 2" key="1">
    <citation type="submission" date="2019-12" db="EMBL/GenBank/DDBJ databases">
        <authorList>
            <person name="Lee S.D."/>
        </authorList>
    </citation>
    <scope>NUCLEOTIDE SEQUENCE [LARGE SCALE GENOMIC DNA]</scope>
    <source>
        <strain evidence="1 2">GH3-10</strain>
    </source>
</reference>
<evidence type="ECO:0000313" key="2">
    <source>
        <dbReference type="Proteomes" id="UP000461409"/>
    </source>
</evidence>
<reference evidence="1 2" key="2">
    <citation type="submission" date="2020-02" db="EMBL/GenBank/DDBJ databases">
        <title>Erythrobacter dongmakensis sp. nov., isolated from a tidal mudflat.</title>
        <authorList>
            <person name="Kim I.S."/>
        </authorList>
    </citation>
    <scope>NUCLEOTIDE SEQUENCE [LARGE SCALE GENOMIC DNA]</scope>
    <source>
        <strain evidence="1 2">GH3-10</strain>
    </source>
</reference>
<comment type="caution">
    <text evidence="1">The sequence shown here is derived from an EMBL/GenBank/DDBJ whole genome shotgun (WGS) entry which is preliminary data.</text>
</comment>
<dbReference type="Proteomes" id="UP000461409">
    <property type="component" value="Unassembled WGS sequence"/>
</dbReference>
<dbReference type="RefSeq" id="WP_160484416.1">
    <property type="nucleotide sequence ID" value="NZ_WUBR01000001.1"/>
</dbReference>
<gene>
    <name evidence="1" type="ORF">GRF63_02425</name>
</gene>
<accession>A0A844X8P0</accession>
<dbReference type="AlphaFoldDB" id="A0A844X8P0"/>
<organism evidence="1 2">
    <name type="scientific">Aurantiacibacter rhizosphaerae</name>
    <dbReference type="NCBI Taxonomy" id="2691582"/>
    <lineage>
        <taxon>Bacteria</taxon>
        <taxon>Pseudomonadati</taxon>
        <taxon>Pseudomonadota</taxon>
        <taxon>Alphaproteobacteria</taxon>
        <taxon>Sphingomonadales</taxon>
        <taxon>Erythrobacteraceae</taxon>
        <taxon>Aurantiacibacter</taxon>
    </lineage>
</organism>
<protein>
    <submittedName>
        <fullName evidence="1">Uncharacterized protein</fullName>
    </submittedName>
</protein>
<evidence type="ECO:0000313" key="1">
    <source>
        <dbReference type="EMBL" id="MWV26751.1"/>
    </source>
</evidence>
<proteinExistence type="predicted"/>
<name>A0A844X8P0_9SPHN</name>
<keyword evidence="2" id="KW-1185">Reference proteome</keyword>